<protein>
    <submittedName>
        <fullName evidence="1">Uncharacterized protein</fullName>
    </submittedName>
</protein>
<evidence type="ECO:0000313" key="2">
    <source>
        <dbReference type="Proteomes" id="UP000215914"/>
    </source>
</evidence>
<name>A0A9K3H3J1_HELAN</name>
<reference evidence="1" key="1">
    <citation type="journal article" date="2017" name="Nature">
        <title>The sunflower genome provides insights into oil metabolism, flowering and Asterid evolution.</title>
        <authorList>
            <person name="Badouin H."/>
            <person name="Gouzy J."/>
            <person name="Grassa C.J."/>
            <person name="Murat F."/>
            <person name="Staton S.E."/>
            <person name="Cottret L."/>
            <person name="Lelandais-Briere C."/>
            <person name="Owens G.L."/>
            <person name="Carrere S."/>
            <person name="Mayjonade B."/>
            <person name="Legrand L."/>
            <person name="Gill N."/>
            <person name="Kane N.C."/>
            <person name="Bowers J.E."/>
            <person name="Hubner S."/>
            <person name="Bellec A."/>
            <person name="Berard A."/>
            <person name="Berges H."/>
            <person name="Blanchet N."/>
            <person name="Boniface M.C."/>
            <person name="Brunel D."/>
            <person name="Catrice O."/>
            <person name="Chaidir N."/>
            <person name="Claudel C."/>
            <person name="Donnadieu C."/>
            <person name="Faraut T."/>
            <person name="Fievet G."/>
            <person name="Helmstetter N."/>
            <person name="King M."/>
            <person name="Knapp S.J."/>
            <person name="Lai Z."/>
            <person name="Le Paslier M.C."/>
            <person name="Lippi Y."/>
            <person name="Lorenzon L."/>
            <person name="Mandel J.R."/>
            <person name="Marage G."/>
            <person name="Marchand G."/>
            <person name="Marquand E."/>
            <person name="Bret-Mestries E."/>
            <person name="Morien E."/>
            <person name="Nambeesan S."/>
            <person name="Nguyen T."/>
            <person name="Pegot-Espagnet P."/>
            <person name="Pouilly N."/>
            <person name="Raftis F."/>
            <person name="Sallet E."/>
            <person name="Schiex T."/>
            <person name="Thomas J."/>
            <person name="Vandecasteele C."/>
            <person name="Vares D."/>
            <person name="Vear F."/>
            <person name="Vautrin S."/>
            <person name="Crespi M."/>
            <person name="Mangin B."/>
            <person name="Burke J.M."/>
            <person name="Salse J."/>
            <person name="Munos S."/>
            <person name="Vincourt P."/>
            <person name="Rieseberg L.H."/>
            <person name="Langlade N.B."/>
        </authorList>
    </citation>
    <scope>NUCLEOTIDE SEQUENCE</scope>
    <source>
        <tissue evidence="1">Leaves</tissue>
    </source>
</reference>
<gene>
    <name evidence="1" type="ORF">HanXRQr2_Chr15g0699621</name>
</gene>
<accession>A0A9K3H3J1</accession>
<organism evidence="1 2">
    <name type="scientific">Helianthus annuus</name>
    <name type="common">Common sunflower</name>
    <dbReference type="NCBI Taxonomy" id="4232"/>
    <lineage>
        <taxon>Eukaryota</taxon>
        <taxon>Viridiplantae</taxon>
        <taxon>Streptophyta</taxon>
        <taxon>Embryophyta</taxon>
        <taxon>Tracheophyta</taxon>
        <taxon>Spermatophyta</taxon>
        <taxon>Magnoliopsida</taxon>
        <taxon>eudicotyledons</taxon>
        <taxon>Gunneridae</taxon>
        <taxon>Pentapetalae</taxon>
        <taxon>asterids</taxon>
        <taxon>campanulids</taxon>
        <taxon>Asterales</taxon>
        <taxon>Asteraceae</taxon>
        <taxon>Asteroideae</taxon>
        <taxon>Heliantheae alliance</taxon>
        <taxon>Heliantheae</taxon>
        <taxon>Helianthus</taxon>
    </lineage>
</organism>
<reference evidence="1" key="2">
    <citation type="submission" date="2020-06" db="EMBL/GenBank/DDBJ databases">
        <title>Helianthus annuus Genome sequencing and assembly Release 2.</title>
        <authorList>
            <person name="Gouzy J."/>
            <person name="Langlade N."/>
            <person name="Munos S."/>
        </authorList>
    </citation>
    <scope>NUCLEOTIDE SEQUENCE</scope>
    <source>
        <tissue evidence="1">Leaves</tissue>
    </source>
</reference>
<comment type="caution">
    <text evidence="1">The sequence shown here is derived from an EMBL/GenBank/DDBJ whole genome shotgun (WGS) entry which is preliminary data.</text>
</comment>
<sequence length="57" mass="6408">MLCKGCELTLVCSAVNHRKSIKSQVSQVVNNVLTRISRIIRFEPSSAQMFNTFGKHV</sequence>
<dbReference type="EMBL" id="MNCJ02000330">
    <property type="protein sequence ID" value="KAF5765086.1"/>
    <property type="molecule type" value="Genomic_DNA"/>
</dbReference>
<keyword evidence="2" id="KW-1185">Reference proteome</keyword>
<dbReference type="Proteomes" id="UP000215914">
    <property type="component" value="Unassembled WGS sequence"/>
</dbReference>
<dbReference type="AlphaFoldDB" id="A0A9K3H3J1"/>
<proteinExistence type="predicted"/>
<evidence type="ECO:0000313" key="1">
    <source>
        <dbReference type="EMBL" id="KAF5765086.1"/>
    </source>
</evidence>
<dbReference type="Gramene" id="mRNA:HanXRQr2_Chr15g0699621">
    <property type="protein sequence ID" value="mRNA:HanXRQr2_Chr15g0699621"/>
    <property type="gene ID" value="HanXRQr2_Chr15g0699621"/>
</dbReference>